<dbReference type="EMBL" id="SAIY01000003">
    <property type="protein sequence ID" value="NGM12958.1"/>
    <property type="molecule type" value="Genomic_DNA"/>
</dbReference>
<name>A0A6M1KSK7_9ACTN</name>
<dbReference type="SUPFAM" id="SSF52540">
    <property type="entry name" value="P-loop containing nucleoside triphosphate hydrolases"/>
    <property type="match status" value="1"/>
</dbReference>
<gene>
    <name evidence="1" type="ORF">ENC19_09960</name>
</gene>
<proteinExistence type="predicted"/>
<comment type="caution">
    <text evidence="1">The sequence shown here is derived from an EMBL/GenBank/DDBJ whole genome shotgun (WGS) entry which is preliminary data.</text>
</comment>
<dbReference type="PANTHER" id="PTHR36451:SF1">
    <property type="entry name" value="OMEGA-HYDROXY-BETA-DIHYDROMENAQUINONE-9 SULFOTRANSFERASE STF3"/>
    <property type="match status" value="1"/>
</dbReference>
<evidence type="ECO:0000313" key="2">
    <source>
        <dbReference type="Proteomes" id="UP000478148"/>
    </source>
</evidence>
<accession>A0A6M1KSK7</accession>
<dbReference type="InterPro" id="IPR052736">
    <property type="entry name" value="Stf3_sulfotransferase"/>
</dbReference>
<dbReference type="Pfam" id="PF13469">
    <property type="entry name" value="Sulfotransfer_3"/>
    <property type="match status" value="1"/>
</dbReference>
<dbReference type="InterPro" id="IPR027417">
    <property type="entry name" value="P-loop_NTPase"/>
</dbReference>
<keyword evidence="2" id="KW-1185">Reference proteome</keyword>
<dbReference type="GO" id="GO:0016740">
    <property type="term" value="F:transferase activity"/>
    <property type="evidence" value="ECO:0007669"/>
    <property type="project" value="UniProtKB-KW"/>
</dbReference>
<dbReference type="Proteomes" id="UP000478148">
    <property type="component" value="Unassembled WGS sequence"/>
</dbReference>
<dbReference type="Gene3D" id="3.40.50.300">
    <property type="entry name" value="P-loop containing nucleotide triphosphate hydrolases"/>
    <property type="match status" value="1"/>
</dbReference>
<dbReference type="PANTHER" id="PTHR36451">
    <property type="entry name" value="PAPS-DEPENDENT SULFOTRANSFERASE STF3"/>
    <property type="match status" value="1"/>
</dbReference>
<keyword evidence="1" id="KW-0808">Transferase</keyword>
<dbReference type="RefSeq" id="WP_164446909.1">
    <property type="nucleotide sequence ID" value="NZ_SAIY01000003.1"/>
</dbReference>
<dbReference type="AlphaFoldDB" id="A0A6M1KSK7"/>
<protein>
    <submittedName>
        <fullName evidence="1">Sulfotransferase</fullName>
    </submittedName>
</protein>
<organism evidence="1 2">
    <name type="scientific">Verrucosispora sioxanthis</name>
    <dbReference type="NCBI Taxonomy" id="2499994"/>
    <lineage>
        <taxon>Bacteria</taxon>
        <taxon>Bacillati</taxon>
        <taxon>Actinomycetota</taxon>
        <taxon>Actinomycetes</taxon>
        <taxon>Micromonosporales</taxon>
        <taxon>Micromonosporaceae</taxon>
        <taxon>Micromonospora</taxon>
    </lineage>
</organism>
<reference evidence="1 2" key="1">
    <citation type="submission" date="2020-02" db="EMBL/GenBank/DDBJ databases">
        <title>Draft Genome Sequence of Verrucosispora sp. Strain CWR15, Isolated from Gulf of Mexico Sponge.</title>
        <authorList>
            <person name="Kennedy S.J."/>
            <person name="Cella E."/>
            <person name="Azarian T."/>
            <person name="Baker B.J."/>
            <person name="Shaw L.N."/>
        </authorList>
    </citation>
    <scope>NUCLEOTIDE SEQUENCE [LARGE SCALE GENOMIC DNA]</scope>
    <source>
        <strain evidence="1 2">CWR15</strain>
    </source>
</reference>
<evidence type="ECO:0000313" key="1">
    <source>
        <dbReference type="EMBL" id="NGM12958.1"/>
    </source>
</evidence>
<sequence length="371" mass="40892">MTTVLLDPDEVTRAALGEGEAATAGLRFQPALHRLVRAINEEAQLTPDGARVARDSLVNALRVQQRLAARQRPSTDRPPAVTVVTGLHRTGTTLLQLLLAAHPRVRAPQLWELLAPAATQPPEELVAAADRYVAEYHRAAPAFAAIHPLHPRKPEECHRLIANSFHSEIFGLRYHVPGYLDWLSRQDHTAAYGLHREQLAAIVGSGAGQHVVLKCPFHLWHAADLAGTYPQARVVRLHRDPVTTVASVCSLTRTVRAARSRHVDPYQIGAFWLDRTAAALPGLRDPEAFAGLPVLDLRYRDLVADPVTVLGRVCEFAGLPFDAAAQHAVRSAIRTAAHTAPGRHQYRLSDYGLDADGLRRRFADYRADYRL</sequence>